<proteinExistence type="predicted"/>
<feature type="compositionally biased region" description="Low complexity" evidence="2">
    <location>
        <begin position="410"/>
        <end position="419"/>
    </location>
</feature>
<feature type="compositionally biased region" description="Low complexity" evidence="2">
    <location>
        <begin position="827"/>
        <end position="841"/>
    </location>
</feature>
<feature type="region of interest" description="Disordered" evidence="2">
    <location>
        <begin position="137"/>
        <end position="443"/>
    </location>
</feature>
<feature type="region of interest" description="Disordered" evidence="2">
    <location>
        <begin position="456"/>
        <end position="476"/>
    </location>
</feature>
<feature type="compositionally biased region" description="Low complexity" evidence="2">
    <location>
        <begin position="491"/>
        <end position="505"/>
    </location>
</feature>
<feature type="compositionally biased region" description="Polar residues" evidence="2">
    <location>
        <begin position="15"/>
        <end position="28"/>
    </location>
</feature>
<feature type="compositionally biased region" description="Polar residues" evidence="2">
    <location>
        <begin position="137"/>
        <end position="158"/>
    </location>
</feature>
<name>A0A5C3FF10_PSEA2</name>
<feature type="compositionally biased region" description="Basic and acidic residues" evidence="2">
    <location>
        <begin position="260"/>
        <end position="272"/>
    </location>
</feature>
<dbReference type="RefSeq" id="XP_014659735.1">
    <property type="nucleotide sequence ID" value="XM_014804249.1"/>
</dbReference>
<dbReference type="PANTHER" id="PTHR23159">
    <property type="entry name" value="CENTROSOMAL PROTEIN 2"/>
    <property type="match status" value="1"/>
</dbReference>
<feature type="region of interest" description="Disordered" evidence="2">
    <location>
        <begin position="615"/>
        <end position="864"/>
    </location>
</feature>
<feature type="compositionally biased region" description="Low complexity" evidence="2">
    <location>
        <begin position="299"/>
        <end position="310"/>
    </location>
</feature>
<feature type="compositionally biased region" description="Low complexity" evidence="2">
    <location>
        <begin position="750"/>
        <end position="783"/>
    </location>
</feature>
<evidence type="ECO:0000256" key="1">
    <source>
        <dbReference type="SAM" id="Coils"/>
    </source>
</evidence>
<protein>
    <submittedName>
        <fullName evidence="3">Uncharacterized protein</fullName>
    </submittedName>
</protein>
<feature type="compositionally biased region" description="Low complexity" evidence="2">
    <location>
        <begin position="1186"/>
        <end position="1197"/>
    </location>
</feature>
<dbReference type="AlphaFoldDB" id="A0A5C3FF10"/>
<accession>A0A5C3FF10</accession>
<evidence type="ECO:0000313" key="3">
    <source>
        <dbReference type="EMBL" id="SPO42983.1"/>
    </source>
</evidence>
<feature type="region of interest" description="Disordered" evidence="2">
    <location>
        <begin position="1181"/>
        <end position="1217"/>
    </location>
</feature>
<keyword evidence="4" id="KW-1185">Reference proteome</keyword>
<comment type="caution">
    <text evidence="3">The sequence shown here is derived from an EMBL/GenBank/DDBJ whole genome shotgun (WGS) entry which is preliminary data.</text>
</comment>
<dbReference type="Proteomes" id="UP000325008">
    <property type="component" value="Unassembled WGS sequence"/>
</dbReference>
<dbReference type="PANTHER" id="PTHR23159:SF60">
    <property type="entry name" value="SPINDLE ASSEMBLY ABNORMAL PROTEIN 4"/>
    <property type="match status" value="1"/>
</dbReference>
<feature type="compositionally biased region" description="Basic and acidic residues" evidence="2">
    <location>
        <begin position="430"/>
        <end position="439"/>
    </location>
</feature>
<keyword evidence="1" id="KW-0175">Coiled coil</keyword>
<feature type="compositionally biased region" description="Basic and acidic residues" evidence="2">
    <location>
        <begin position="854"/>
        <end position="863"/>
    </location>
</feature>
<feature type="compositionally biased region" description="Low complexity" evidence="2">
    <location>
        <begin position="717"/>
        <end position="733"/>
    </location>
</feature>
<feature type="region of interest" description="Disordered" evidence="2">
    <location>
        <begin position="1"/>
        <end position="116"/>
    </location>
</feature>
<feature type="compositionally biased region" description="Polar residues" evidence="2">
    <location>
        <begin position="233"/>
        <end position="244"/>
    </location>
</feature>
<organism evidence="3 4">
    <name type="scientific">Pseudozyma antarctica</name>
    <name type="common">Yeast</name>
    <name type="synonym">Candida antarctica</name>
    <dbReference type="NCBI Taxonomy" id="84753"/>
    <lineage>
        <taxon>Eukaryota</taxon>
        <taxon>Fungi</taxon>
        <taxon>Dikarya</taxon>
        <taxon>Basidiomycota</taxon>
        <taxon>Ustilaginomycotina</taxon>
        <taxon>Ustilaginomycetes</taxon>
        <taxon>Ustilaginales</taxon>
        <taxon>Ustilaginaceae</taxon>
        <taxon>Moesziomyces</taxon>
    </lineage>
</organism>
<feature type="compositionally biased region" description="Pro residues" evidence="2">
    <location>
        <begin position="170"/>
        <end position="180"/>
    </location>
</feature>
<feature type="compositionally biased region" description="Polar residues" evidence="2">
    <location>
        <begin position="340"/>
        <end position="363"/>
    </location>
</feature>
<feature type="compositionally biased region" description="Polar residues" evidence="2">
    <location>
        <begin position="391"/>
        <end position="402"/>
    </location>
</feature>
<sequence>MFSQWRSKRHFPMDTAQSAAPSTSQLGSATEADSARPTVAKAFGRAGMAAKFRPSTREGATGSRSPMSFAAGPRSNSRGANSLEFGGGVVPDDDPHSDLSSDADRDDSAKHTQHSRLASIGSLGSFEDFRSIIAFSSASNPLDESPALTNSTSYSSPDFASIAPVAKNKPQPPLPPPPLVTKPQLGVAAAAAAPRSPRKPVPTLNGPAADEHAHLRPQSTGVQRRSAAPSVPESVSQPGSSQLASEEFHSNAHRMSSTDALRKLEDSIRDGPGRQATFGLGIVSHEDAGGAARRHTKTSSDMSGHSSGDSWGRTSFGRDPLRLLADSDANADGPARAASLASSKTQKTQVSDSGHSTNTAETSTDIHDSDQLSTIKERTESPESVLKRQISMDSGFSRSVNAELSDARTSRASGSSTGSELHSAAPQNAPRRDGARGDKGVSASLQAQSAVNGIGSPTFGFRQRHTSHSSAVNELLPPLELEAAEFKPHSRSASTASSSKSTKSRLVPAEPAIVGLRRGSAGVVSQAGAATRSVAEPYTAPLPSMPFPTSTSTPIFHASFARTAAQASEPNTPNLAYDAALAKAVGKERKMRPTALVLNHTALAAMSPLSPSGVGFKGLASPGKPRAPPPSAPPTEPLPPIPNTPCVGSKSPHPLQRSGPWGHEAGDEDSDPDPLNTPKGVRSPETAQTALDRADNAGAETAVQDRSTTAEQEPKAAMEGAGTATVAVAQVATRVSPQPVRRPSKAGGSDAAQAQALQDATGSSPNAHATAAATPSTSTPTPAEQEESLAEDMERRTPLPSQTPTQGRRAATTEKPVRAAAPPPSAWPARRTTSAATPTATGSGLDSKAASEAGHARLEERAGAESVASCHSTFSTISDRRREILHDREVLLKQLGESERQDLLRRTEGRFAGAFNEVAQAFRQLQADKVLLEQIVREKTPLSGVGVNNEMLASYLGTMNAKVEQSHGEIRKLLDLLEQQREVIEQMLATHQLERETYEEDVERLRGALGEAQEEVERQQTAMVRLNEELARAHAATVQANADAMRSRATLVEEARKRDKVVQLLRHAKERLREVETETLAPQNERSHEGVVRDEAAESEVAMLRRMLEERDGEIAALRLGHADAVMQEADDASVEEGEPQNGAEEIERLRAQVADQKEREKQIRAAYVYVRDELRKANLERRRSSASSIATPPSSAQRARRSPLDKAEPEEGATPVKLKRLSLPVVARVEVGQQRQVGLARHVNWTPPA</sequence>
<feature type="coiled-coil region" evidence="1">
    <location>
        <begin position="970"/>
        <end position="1078"/>
    </location>
</feature>
<feature type="region of interest" description="Disordered" evidence="2">
    <location>
        <begin position="486"/>
        <end position="505"/>
    </location>
</feature>
<gene>
    <name evidence="3" type="ORF">PSANT_00667</name>
</gene>
<dbReference type="OrthoDB" id="1926336at2759"/>
<feature type="compositionally biased region" description="Pro residues" evidence="2">
    <location>
        <begin position="625"/>
        <end position="643"/>
    </location>
</feature>
<evidence type="ECO:0000256" key="2">
    <source>
        <dbReference type="SAM" id="MobiDB-lite"/>
    </source>
</evidence>
<dbReference type="EMBL" id="OOIQ01000001">
    <property type="protein sequence ID" value="SPO42983.1"/>
    <property type="molecule type" value="Genomic_DNA"/>
</dbReference>
<reference evidence="3" key="1">
    <citation type="submission" date="2018-03" db="EMBL/GenBank/DDBJ databases">
        <authorList>
            <person name="Guldener U."/>
        </authorList>
    </citation>
    <scope>NUCLEOTIDE SEQUENCE [LARGE SCALE GENOMIC DNA]</scope>
    <source>
        <strain evidence="3">ATCC34888</strain>
    </source>
</reference>
<feature type="compositionally biased region" description="Basic and acidic residues" evidence="2">
    <location>
        <begin position="364"/>
        <end position="381"/>
    </location>
</feature>
<feature type="compositionally biased region" description="Basic and acidic residues" evidence="2">
    <location>
        <begin position="93"/>
        <end position="110"/>
    </location>
</feature>
<feature type="compositionally biased region" description="Basic residues" evidence="2">
    <location>
        <begin position="1"/>
        <end position="10"/>
    </location>
</feature>
<feature type="compositionally biased region" description="Low complexity" evidence="2">
    <location>
        <begin position="181"/>
        <end position="193"/>
    </location>
</feature>
<evidence type="ECO:0000313" key="4">
    <source>
        <dbReference type="Proteomes" id="UP000325008"/>
    </source>
</evidence>